<keyword evidence="1" id="KW-0472">Membrane</keyword>
<name>X1LBJ7_9ZZZZ</name>
<evidence type="ECO:0000313" key="2">
    <source>
        <dbReference type="EMBL" id="GAI16702.1"/>
    </source>
</evidence>
<reference evidence="2" key="1">
    <citation type="journal article" date="2014" name="Front. Microbiol.">
        <title>High frequency of phylogenetically diverse reductive dehalogenase-homologous genes in deep subseafloor sedimentary metagenomes.</title>
        <authorList>
            <person name="Kawai M."/>
            <person name="Futagami T."/>
            <person name="Toyoda A."/>
            <person name="Takaki Y."/>
            <person name="Nishi S."/>
            <person name="Hori S."/>
            <person name="Arai W."/>
            <person name="Tsubouchi T."/>
            <person name="Morono Y."/>
            <person name="Uchiyama I."/>
            <person name="Ito T."/>
            <person name="Fujiyama A."/>
            <person name="Inagaki F."/>
            <person name="Takami H."/>
        </authorList>
    </citation>
    <scope>NUCLEOTIDE SEQUENCE</scope>
    <source>
        <strain evidence="2">Expedition CK06-06</strain>
    </source>
</reference>
<evidence type="ECO:0000256" key="1">
    <source>
        <dbReference type="SAM" id="Phobius"/>
    </source>
</evidence>
<organism evidence="2">
    <name type="scientific">marine sediment metagenome</name>
    <dbReference type="NCBI Taxonomy" id="412755"/>
    <lineage>
        <taxon>unclassified sequences</taxon>
        <taxon>metagenomes</taxon>
        <taxon>ecological metagenomes</taxon>
    </lineage>
</organism>
<feature type="non-terminal residue" evidence="2">
    <location>
        <position position="107"/>
    </location>
</feature>
<keyword evidence="1" id="KW-1133">Transmembrane helix</keyword>
<gene>
    <name evidence="2" type="ORF">S06H3_09558</name>
</gene>
<sequence length="107" mass="12193">MVVSLHIIGDGFRQMMFQSRILYSKKPILSELKEWIYHCIPLTATFTSDCKVLIRILATAGVTISVGYFQIRILQEIKALRAEKTLRPVATFDAFADDNNETPDKET</sequence>
<accession>X1LBJ7</accession>
<dbReference type="EMBL" id="BARV01004243">
    <property type="protein sequence ID" value="GAI16702.1"/>
    <property type="molecule type" value="Genomic_DNA"/>
</dbReference>
<keyword evidence="1" id="KW-0812">Transmembrane</keyword>
<dbReference type="AlphaFoldDB" id="X1LBJ7"/>
<protein>
    <submittedName>
        <fullName evidence="2">Uncharacterized protein</fullName>
    </submittedName>
</protein>
<proteinExistence type="predicted"/>
<comment type="caution">
    <text evidence="2">The sequence shown here is derived from an EMBL/GenBank/DDBJ whole genome shotgun (WGS) entry which is preliminary data.</text>
</comment>
<feature type="transmembrane region" description="Helical" evidence="1">
    <location>
        <begin position="52"/>
        <end position="71"/>
    </location>
</feature>